<dbReference type="Proteomes" id="UP000275846">
    <property type="component" value="Unassembled WGS sequence"/>
</dbReference>
<organism evidence="3">
    <name type="scientific">Schistocephalus solidus</name>
    <name type="common">Tapeworm</name>
    <dbReference type="NCBI Taxonomy" id="70667"/>
    <lineage>
        <taxon>Eukaryota</taxon>
        <taxon>Metazoa</taxon>
        <taxon>Spiralia</taxon>
        <taxon>Lophotrochozoa</taxon>
        <taxon>Platyhelminthes</taxon>
        <taxon>Cestoda</taxon>
        <taxon>Eucestoda</taxon>
        <taxon>Diphyllobothriidea</taxon>
        <taxon>Diphyllobothriidae</taxon>
        <taxon>Schistocephalus</taxon>
    </lineage>
</organism>
<reference evidence="1 2" key="2">
    <citation type="submission" date="2018-11" db="EMBL/GenBank/DDBJ databases">
        <authorList>
            <consortium name="Pathogen Informatics"/>
        </authorList>
    </citation>
    <scope>NUCLEOTIDE SEQUENCE [LARGE SCALE GENOMIC DNA]</scope>
    <source>
        <strain evidence="1 2">NST_G2</strain>
    </source>
</reference>
<dbReference type="WBParaSite" id="SSLN_0001615401-mRNA-1">
    <property type="protein sequence ID" value="SSLN_0001615401-mRNA-1"/>
    <property type="gene ID" value="SSLN_0001615401"/>
</dbReference>
<evidence type="ECO:0000313" key="2">
    <source>
        <dbReference type="Proteomes" id="UP000275846"/>
    </source>
</evidence>
<sequence>MELIDPPLLLLEKRPYLRGMEQRRQDDSFVHLELGAEMETVLILDDVLRKSEGLAGFGDPVGGLIVDFGAAGEVAAQVRECVYGFQLGPNDLESR</sequence>
<proteinExistence type="predicted"/>
<dbReference type="EMBL" id="UYSU01040075">
    <property type="protein sequence ID" value="VDM01949.1"/>
    <property type="molecule type" value="Genomic_DNA"/>
</dbReference>
<reference evidence="3" key="1">
    <citation type="submission" date="2016-06" db="UniProtKB">
        <authorList>
            <consortium name="WormBaseParasite"/>
        </authorList>
    </citation>
    <scope>IDENTIFICATION</scope>
</reference>
<gene>
    <name evidence="1" type="ORF">SSLN_LOCUS15563</name>
</gene>
<evidence type="ECO:0000313" key="3">
    <source>
        <dbReference type="WBParaSite" id="SSLN_0001615401-mRNA-1"/>
    </source>
</evidence>
<accession>A0A183TGG5</accession>
<dbReference type="AlphaFoldDB" id="A0A183TGG5"/>
<evidence type="ECO:0000313" key="1">
    <source>
        <dbReference type="EMBL" id="VDM01949.1"/>
    </source>
</evidence>
<keyword evidence="2" id="KW-1185">Reference proteome</keyword>
<name>A0A183TGG5_SCHSO</name>
<protein>
    <submittedName>
        <fullName evidence="1 3">Uncharacterized protein</fullName>
    </submittedName>
</protein>
<dbReference type="OrthoDB" id="10476024at2759"/>